<organism evidence="1 2">
    <name type="scientific">Campylobacter jejuni</name>
    <dbReference type="NCBI Taxonomy" id="197"/>
    <lineage>
        <taxon>Bacteria</taxon>
        <taxon>Pseudomonadati</taxon>
        <taxon>Campylobacterota</taxon>
        <taxon>Epsilonproteobacteria</taxon>
        <taxon>Campylobacterales</taxon>
        <taxon>Campylobacteraceae</taxon>
        <taxon>Campylobacter</taxon>
    </lineage>
</organism>
<sequence>MKTRTNRYLFILLSIVFIFLVNLKLYASDNNYKKTLTLSKNEKIEKIIQFYKERLKDIPNLEIKFVEEKNNFPFEAYVFEFKTNKEQTKEVIFIKDNFFFNEYVDFNTLEFSKDKVQEELSKDKYSNIIKELMNDKKYIITLGNGNKEVYVFSDPECPFCQKHLKNIDEKYLKEHTIHFIFISVHDNFKILTALYNDLDKAKTKQEKLAIIKKFYFGDNDYKDFNFKNNEKYKEEEIKKIFDKYLKLGVNYTPFIINWKL</sequence>
<dbReference type="EMBL" id="AAYVUT010000013">
    <property type="protein sequence ID" value="EHB2512522.1"/>
    <property type="molecule type" value="Genomic_DNA"/>
</dbReference>
<dbReference type="Proteomes" id="UP000735326">
    <property type="component" value="Unassembled WGS sequence"/>
</dbReference>
<comment type="caution">
    <text evidence="1">The sequence shown here is derived from an EMBL/GenBank/DDBJ whole genome shotgun (WGS) entry which is preliminary data.</text>
</comment>
<dbReference type="Gene3D" id="3.40.30.10">
    <property type="entry name" value="Glutaredoxin"/>
    <property type="match status" value="1"/>
</dbReference>
<dbReference type="InterPro" id="IPR036249">
    <property type="entry name" value="Thioredoxin-like_sf"/>
</dbReference>
<protein>
    <submittedName>
        <fullName evidence="1">Thioredoxin fold domain-containing protein</fullName>
    </submittedName>
</protein>
<evidence type="ECO:0000313" key="1">
    <source>
        <dbReference type="EMBL" id="EHB2512522.1"/>
    </source>
</evidence>
<name>A0AAN3QWT7_CAMJU</name>
<reference evidence="1" key="1">
    <citation type="submission" date="2021-02" db="EMBL/GenBank/DDBJ databases">
        <authorList>
            <consortium name="PulseNet: The National Subtyping Network for Foodborne Disease Surveillance"/>
        </authorList>
    </citation>
    <scope>NUCLEOTIDE SEQUENCE</scope>
    <source>
        <strain evidence="1">PNUSAC020384</strain>
    </source>
</reference>
<accession>A0AAN3QWT7</accession>
<dbReference type="AlphaFoldDB" id="A0AAN3QWT7"/>
<dbReference type="RefSeq" id="WP_070273929.1">
    <property type="nucleotide sequence ID" value="NZ_MJYS01000077.1"/>
</dbReference>
<dbReference type="SUPFAM" id="SSF52833">
    <property type="entry name" value="Thioredoxin-like"/>
    <property type="match status" value="1"/>
</dbReference>
<evidence type="ECO:0000313" key="2">
    <source>
        <dbReference type="Proteomes" id="UP000735326"/>
    </source>
</evidence>
<gene>
    <name evidence="1" type="ORF">JYC20_001720</name>
</gene>
<proteinExistence type="predicted"/>